<sequence length="441" mass="46644">MITIGDGQVGDRGVEQIATLDLRAGATAAPRLLVDNFDTELILAGSDGSRLLFKTTADAPNKRVVAIDVRRPERAAWQTVVPAGPHAIHDVVQIGRELVVTSLVDAHTEAVAYDLRGEKLREIGLPGLGTAYFAAAEPGASEGAAYFTGFTVPGAVYRYEAASGALTAWKRPSTAFDPAEFATEQVFVTSRDGTRVPMFVVGKRGLPRDGTSPAIMTAYGFGGISSTPYFDASMIPWLERGGRFVLVNVRGGGEYGEPWHQAAVREKRQTGIDDFLAAASHLVQAGYTSVSRLGATGVSGGGTLVAAAVVQRPDAFGAVVPVVGVHDLLRFHLFGQGAGWAGDMGSPEVPAEAAALRKISPLHNVRPGTRYPALLLTTSDHDVRVAPLHSYKLAAALQAAQAGPAPVLLRVYTRSGHGASRLSKRLEQAEELLTFFTANLR</sequence>
<evidence type="ECO:0000256" key="1">
    <source>
        <dbReference type="ARBA" id="ARBA00001070"/>
    </source>
</evidence>
<dbReference type="EC" id="3.4.21.26" evidence="2"/>
<feature type="domain" description="Peptidase S9A N-terminal" evidence="7">
    <location>
        <begin position="20"/>
        <end position="171"/>
    </location>
</feature>
<dbReference type="InterPro" id="IPR029058">
    <property type="entry name" value="AB_hydrolase_fold"/>
</dbReference>
<dbReference type="PRINTS" id="PR00862">
    <property type="entry name" value="PROLIGOPTASE"/>
</dbReference>
<evidence type="ECO:0000256" key="3">
    <source>
        <dbReference type="ARBA" id="ARBA00022670"/>
    </source>
</evidence>
<dbReference type="GO" id="GO:0005829">
    <property type="term" value="C:cytosol"/>
    <property type="evidence" value="ECO:0007669"/>
    <property type="project" value="TreeGrafter"/>
</dbReference>
<dbReference type="InterPro" id="IPR001375">
    <property type="entry name" value="Peptidase_S9_cat"/>
</dbReference>
<dbReference type="PANTHER" id="PTHR42881:SF2">
    <property type="entry name" value="PROLYL ENDOPEPTIDASE"/>
    <property type="match status" value="1"/>
</dbReference>
<dbReference type="InterPro" id="IPR002470">
    <property type="entry name" value="Peptidase_S9A"/>
</dbReference>
<dbReference type="GO" id="GO:0006508">
    <property type="term" value="P:proteolysis"/>
    <property type="evidence" value="ECO:0007669"/>
    <property type="project" value="UniProtKB-KW"/>
</dbReference>
<evidence type="ECO:0000256" key="2">
    <source>
        <dbReference type="ARBA" id="ARBA00011897"/>
    </source>
</evidence>
<dbReference type="GO" id="GO:0070012">
    <property type="term" value="F:oligopeptidase activity"/>
    <property type="evidence" value="ECO:0007669"/>
    <property type="project" value="TreeGrafter"/>
</dbReference>
<keyword evidence="3" id="KW-0645">Protease</keyword>
<accession>A0A3S7UWF6</accession>
<dbReference type="Gene3D" id="3.40.50.1820">
    <property type="entry name" value="alpha/beta hydrolase"/>
    <property type="match status" value="1"/>
</dbReference>
<keyword evidence="5" id="KW-0720">Serine protease</keyword>
<dbReference type="Gene3D" id="2.130.10.120">
    <property type="entry name" value="Prolyl oligopeptidase, N-terminal domain"/>
    <property type="match status" value="1"/>
</dbReference>
<organism evidence="8">
    <name type="scientific">Nannocystis exedens</name>
    <dbReference type="NCBI Taxonomy" id="54"/>
    <lineage>
        <taxon>Bacteria</taxon>
        <taxon>Pseudomonadati</taxon>
        <taxon>Myxococcota</taxon>
        <taxon>Polyangia</taxon>
        <taxon>Nannocystales</taxon>
        <taxon>Nannocystaceae</taxon>
        <taxon>Nannocystis</taxon>
    </lineage>
</organism>
<comment type="catalytic activity">
    <reaction evidence="1">
        <text>Hydrolysis of Pro-|-Xaa &gt;&gt; Ala-|-Xaa in oligopeptides.</text>
        <dbReference type="EC" id="3.4.21.26"/>
    </reaction>
</comment>
<evidence type="ECO:0000313" key="8">
    <source>
        <dbReference type="EMBL" id="AYM53096.1"/>
    </source>
</evidence>
<evidence type="ECO:0000259" key="6">
    <source>
        <dbReference type="Pfam" id="PF00326"/>
    </source>
</evidence>
<dbReference type="EMBL" id="MH908893">
    <property type="protein sequence ID" value="AYM53096.1"/>
    <property type="molecule type" value="Genomic_DNA"/>
</dbReference>
<keyword evidence="4" id="KW-0378">Hydrolase</keyword>
<dbReference type="SUPFAM" id="SSF50993">
    <property type="entry name" value="Peptidase/esterase 'gauge' domain"/>
    <property type="match status" value="1"/>
</dbReference>
<dbReference type="Pfam" id="PF00326">
    <property type="entry name" value="Peptidase_S9"/>
    <property type="match status" value="1"/>
</dbReference>
<dbReference type="SUPFAM" id="SSF53474">
    <property type="entry name" value="alpha/beta-Hydrolases"/>
    <property type="match status" value="1"/>
</dbReference>
<feature type="domain" description="Peptidase S9 prolyl oligopeptidase catalytic" evidence="6">
    <location>
        <begin position="229"/>
        <end position="440"/>
    </location>
</feature>
<dbReference type="GO" id="GO:0004252">
    <property type="term" value="F:serine-type endopeptidase activity"/>
    <property type="evidence" value="ECO:0007669"/>
    <property type="project" value="UniProtKB-EC"/>
</dbReference>
<evidence type="ECO:0000256" key="5">
    <source>
        <dbReference type="ARBA" id="ARBA00022825"/>
    </source>
</evidence>
<evidence type="ECO:0000259" key="7">
    <source>
        <dbReference type="Pfam" id="PF02897"/>
    </source>
</evidence>
<dbReference type="Pfam" id="PF02897">
    <property type="entry name" value="Peptidase_S9_N"/>
    <property type="match status" value="1"/>
</dbReference>
<evidence type="ECO:0000256" key="4">
    <source>
        <dbReference type="ARBA" id="ARBA00022801"/>
    </source>
</evidence>
<reference evidence="8" key="1">
    <citation type="journal article" date="2018" name="J. Ind. Microbiol. Biotechnol.">
        <title>Genome mining reveals uncommon alkylpyrones as type III PKS products from myxobacteria.</title>
        <authorList>
            <person name="Hug J.J."/>
            <person name="Panter F."/>
            <person name="Krug D."/>
            <person name="Muller R."/>
        </authorList>
    </citation>
    <scope>NUCLEOTIDE SEQUENCE</scope>
    <source>
        <strain evidence="8">MNa3061</strain>
    </source>
</reference>
<dbReference type="InterPro" id="IPR023302">
    <property type="entry name" value="Pept_S9A_N"/>
</dbReference>
<dbReference type="InterPro" id="IPR051167">
    <property type="entry name" value="Prolyl_oligopep/macrocyclase"/>
</dbReference>
<dbReference type="AlphaFoldDB" id="A0A3S7UWF6"/>
<name>A0A3S7UWF6_9BACT</name>
<protein>
    <recommendedName>
        <fullName evidence="2">prolyl oligopeptidase</fullName>
        <ecNumber evidence="2">3.4.21.26</ecNumber>
    </recommendedName>
</protein>
<proteinExistence type="predicted"/>
<dbReference type="PANTHER" id="PTHR42881">
    <property type="entry name" value="PROLYL ENDOPEPTIDASE"/>
    <property type="match status" value="1"/>
</dbReference>